<protein>
    <submittedName>
        <fullName evidence="2">HD family phosphohydrolase</fullName>
    </submittedName>
</protein>
<dbReference type="AlphaFoldDB" id="A0A1C0A957"/>
<keyword evidence="3" id="KW-1185">Reference proteome</keyword>
<comment type="caution">
    <text evidence="2">The sequence shown here is derived from an EMBL/GenBank/DDBJ whole genome shotgun (WGS) entry which is preliminary data.</text>
</comment>
<dbReference type="EMBL" id="LWDV01000009">
    <property type="protein sequence ID" value="OCL26758.1"/>
    <property type="molecule type" value="Genomic_DNA"/>
</dbReference>
<dbReference type="Proteomes" id="UP000093514">
    <property type="component" value="Unassembled WGS sequence"/>
</dbReference>
<reference evidence="2 3" key="2">
    <citation type="submission" date="2016-08" db="EMBL/GenBank/DDBJ databases">
        <title>Orenia metallireducens sp. nov. strain Z6, a Novel Metal-reducing Firmicute from the Deep Subsurface.</title>
        <authorList>
            <person name="Maxim B.I."/>
            <person name="Kenneth K."/>
            <person name="Flynn T.M."/>
            <person name="Oloughlin E.J."/>
            <person name="Locke R.A."/>
            <person name="Weber J.R."/>
            <person name="Egan S.M."/>
            <person name="Mackie R.I."/>
            <person name="Cann I.K."/>
        </authorList>
    </citation>
    <scope>NUCLEOTIDE SEQUENCE [LARGE SCALE GENOMIC DNA]</scope>
    <source>
        <strain evidence="2 3">Z6</strain>
    </source>
</reference>
<dbReference type="PROSITE" id="PS51831">
    <property type="entry name" value="HD"/>
    <property type="match status" value="1"/>
</dbReference>
<dbReference type="CDD" id="cd00077">
    <property type="entry name" value="HDc"/>
    <property type="match status" value="1"/>
</dbReference>
<sequence>MNKEIFESLKIWFDNYTKQFSFANPNEQENIDLKYKHSYEVCKFIIKIAKSLPLNKSQLYTAKVIALFHDLGRFEQYAKYKTFSDTKSEDHAKLGVKILKENEVLALVNDTTAQIILKAISYHNKVQLPTDESEECLFYTKLIRDADKLDIWRVVLENYNSKSRNKTVGLGLADTTEISTNVYNQVMNREVVRYENLKSLNDFKLIQIGWVYDINFQKSFEIIKDKQYIEQLFKTLPNSKKLADLHCRINAYLGEKLGEQI</sequence>
<dbReference type="OrthoDB" id="9797344at2"/>
<dbReference type="InterPro" id="IPR006675">
    <property type="entry name" value="HDIG_dom"/>
</dbReference>
<dbReference type="InterPro" id="IPR006674">
    <property type="entry name" value="HD_domain"/>
</dbReference>
<dbReference type="Gene3D" id="1.10.3210.10">
    <property type="entry name" value="Hypothetical protein af1432"/>
    <property type="match status" value="1"/>
</dbReference>
<keyword evidence="2" id="KW-0378">Hydrolase</keyword>
<dbReference type="GO" id="GO:0016787">
    <property type="term" value="F:hydrolase activity"/>
    <property type="evidence" value="ECO:0007669"/>
    <property type="project" value="UniProtKB-KW"/>
</dbReference>
<name>A0A1C0A957_9FIRM</name>
<organism evidence="2 3">
    <name type="scientific">Orenia metallireducens</name>
    <dbReference type="NCBI Taxonomy" id="1413210"/>
    <lineage>
        <taxon>Bacteria</taxon>
        <taxon>Bacillati</taxon>
        <taxon>Bacillota</taxon>
        <taxon>Clostridia</taxon>
        <taxon>Halanaerobiales</taxon>
        <taxon>Halobacteroidaceae</taxon>
        <taxon>Orenia</taxon>
    </lineage>
</organism>
<evidence type="ECO:0000259" key="1">
    <source>
        <dbReference type="PROSITE" id="PS51831"/>
    </source>
</evidence>
<evidence type="ECO:0000313" key="2">
    <source>
        <dbReference type="EMBL" id="OCL26758.1"/>
    </source>
</evidence>
<dbReference type="SUPFAM" id="SSF109604">
    <property type="entry name" value="HD-domain/PDEase-like"/>
    <property type="match status" value="1"/>
</dbReference>
<proteinExistence type="predicted"/>
<feature type="domain" description="HD" evidence="1">
    <location>
        <begin position="34"/>
        <end position="152"/>
    </location>
</feature>
<evidence type="ECO:0000313" key="3">
    <source>
        <dbReference type="Proteomes" id="UP000093514"/>
    </source>
</evidence>
<dbReference type="InterPro" id="IPR003607">
    <property type="entry name" value="HD/PDEase_dom"/>
</dbReference>
<dbReference type="NCBIfam" id="TIGR00277">
    <property type="entry name" value="HDIG"/>
    <property type="match status" value="1"/>
</dbReference>
<reference evidence="3" key="1">
    <citation type="submission" date="2016-07" db="EMBL/GenBank/DDBJ databases">
        <authorList>
            <person name="Florea S."/>
            <person name="Webb J.S."/>
            <person name="Jaromczyk J."/>
            <person name="Schardl C.L."/>
        </authorList>
    </citation>
    <scope>NUCLEOTIDE SEQUENCE [LARGE SCALE GENOMIC DNA]</scope>
    <source>
        <strain evidence="3">Z6</strain>
    </source>
</reference>
<accession>A0A1C0A957</accession>
<gene>
    <name evidence="2" type="ORF">U472_11050</name>
</gene>
<dbReference type="Pfam" id="PF01966">
    <property type="entry name" value="HD"/>
    <property type="match status" value="1"/>
</dbReference>